<accession>A0A246EJ40</accession>
<dbReference type="RefSeq" id="WP_088389024.1">
    <property type="nucleotide sequence ID" value="NZ_NHRT01000001.1"/>
</dbReference>
<evidence type="ECO:0000313" key="1">
    <source>
        <dbReference type="EMBL" id="OWP25821.1"/>
    </source>
</evidence>
<reference evidence="1 2" key="1">
    <citation type="submission" date="2017-05" db="EMBL/GenBank/DDBJ databases">
        <title>Genome sequencing of Fusobacterium nucleatum subsp. polymorphum KCOM 1001 (=ChDC F119).</title>
        <authorList>
            <person name="Kook J.-K."/>
            <person name="Park S.-N."/>
            <person name="Lim Y.K."/>
            <person name="Roh H."/>
        </authorList>
    </citation>
    <scope>NUCLEOTIDE SEQUENCE [LARGE SCALE GENOMIC DNA]</scope>
    <source>
        <strain evidence="1 2">KCOM 1001</strain>
    </source>
</reference>
<dbReference type="Proteomes" id="UP000197470">
    <property type="component" value="Unassembled WGS sequence"/>
</dbReference>
<dbReference type="AlphaFoldDB" id="A0A246EJ40"/>
<comment type="caution">
    <text evidence="1">The sequence shown here is derived from an EMBL/GenBank/DDBJ whole genome shotgun (WGS) entry which is preliminary data.</text>
</comment>
<name>A0A246EJ40_FUSNP</name>
<protein>
    <recommendedName>
        <fullName evidence="3">DUF4435 domain-containing protein</fullName>
    </recommendedName>
</protein>
<evidence type="ECO:0000313" key="2">
    <source>
        <dbReference type="Proteomes" id="UP000197470"/>
    </source>
</evidence>
<dbReference type="EMBL" id="NHRT01000001">
    <property type="protein sequence ID" value="OWP25821.1"/>
    <property type="molecule type" value="Genomic_DNA"/>
</dbReference>
<sequence>MGTNSIKSNLSKETAISQIKLSLGADIKKENMIIVVEGQDDIKFLRKFCKPNTKIFESYSGKQGVEEIICSKIINDFRVIGIRDKDYCNTPIYNRIFFYDKCCLEMMILSFDEIFESLYSEFYNGKINSYELKELIFKELYKISITRKYNEENGLSIKFSGLNFNNLITNDKLELPTFINELKKINSGKYIPNFERLLNSKVEEEVDYFNITNGHDFLYFFKTICDKSKNNTTGISKDAIPSALRTSFSKIHFKLTKLYQTTKEYCKNNTLYLWDC</sequence>
<evidence type="ECO:0008006" key="3">
    <source>
        <dbReference type="Google" id="ProtNLM"/>
    </source>
</evidence>
<proteinExistence type="predicted"/>
<organism evidence="1 2">
    <name type="scientific">Fusobacterium nucleatum subsp. polymorphum</name>
    <name type="common">Fusobacterium polymorphum</name>
    <dbReference type="NCBI Taxonomy" id="76857"/>
    <lineage>
        <taxon>Bacteria</taxon>
        <taxon>Fusobacteriati</taxon>
        <taxon>Fusobacteriota</taxon>
        <taxon>Fusobacteriia</taxon>
        <taxon>Fusobacteriales</taxon>
        <taxon>Fusobacteriaceae</taxon>
        <taxon>Fusobacterium</taxon>
    </lineage>
</organism>
<gene>
    <name evidence="1" type="ORF">CA839_07865</name>
</gene>